<dbReference type="EMBL" id="JACGCM010001782">
    <property type="protein sequence ID" value="KAF6149654.1"/>
    <property type="molecule type" value="Genomic_DNA"/>
</dbReference>
<comment type="caution">
    <text evidence="1">The sequence shown here is derived from an EMBL/GenBank/DDBJ whole genome shotgun (WGS) entry which is preliminary data.</text>
</comment>
<organism evidence="1 2">
    <name type="scientific">Kingdonia uniflora</name>
    <dbReference type="NCBI Taxonomy" id="39325"/>
    <lineage>
        <taxon>Eukaryota</taxon>
        <taxon>Viridiplantae</taxon>
        <taxon>Streptophyta</taxon>
        <taxon>Embryophyta</taxon>
        <taxon>Tracheophyta</taxon>
        <taxon>Spermatophyta</taxon>
        <taxon>Magnoliopsida</taxon>
        <taxon>Ranunculales</taxon>
        <taxon>Circaeasteraceae</taxon>
        <taxon>Kingdonia</taxon>
    </lineage>
</organism>
<feature type="non-terminal residue" evidence="1">
    <location>
        <position position="1"/>
    </location>
</feature>
<dbReference type="Proteomes" id="UP000541444">
    <property type="component" value="Unassembled WGS sequence"/>
</dbReference>
<sequence length="75" mass="8823">AIQTRTKNSNLNQLLTHKPKSRFEELVRFKIESFDERLKQGVARIEARHSESEKSIARSFIRRKVTMGCAYRVCK</sequence>
<name>A0A7J7M4F0_9MAGN</name>
<dbReference type="AlphaFoldDB" id="A0A7J7M4F0"/>
<reference evidence="1 2" key="1">
    <citation type="journal article" date="2020" name="IScience">
        <title>Genome Sequencing of the Endangered Kingdonia uniflora (Circaeasteraceae, Ranunculales) Reveals Potential Mechanisms of Evolutionary Specialization.</title>
        <authorList>
            <person name="Sun Y."/>
            <person name="Deng T."/>
            <person name="Zhang A."/>
            <person name="Moore M.J."/>
            <person name="Landis J.B."/>
            <person name="Lin N."/>
            <person name="Zhang H."/>
            <person name="Zhang X."/>
            <person name="Huang J."/>
            <person name="Zhang X."/>
            <person name="Sun H."/>
            <person name="Wang H."/>
        </authorList>
    </citation>
    <scope>NUCLEOTIDE SEQUENCE [LARGE SCALE GENOMIC DNA]</scope>
    <source>
        <strain evidence="1">TB1705</strain>
        <tissue evidence="1">Leaf</tissue>
    </source>
</reference>
<protein>
    <submittedName>
        <fullName evidence="1">Uncharacterized protein</fullName>
    </submittedName>
</protein>
<accession>A0A7J7M4F0</accession>
<proteinExistence type="predicted"/>
<evidence type="ECO:0000313" key="2">
    <source>
        <dbReference type="Proteomes" id="UP000541444"/>
    </source>
</evidence>
<keyword evidence="2" id="KW-1185">Reference proteome</keyword>
<evidence type="ECO:0000313" key="1">
    <source>
        <dbReference type="EMBL" id="KAF6149654.1"/>
    </source>
</evidence>
<gene>
    <name evidence="1" type="ORF">GIB67_017387</name>
</gene>